<evidence type="ECO:0000313" key="1">
    <source>
        <dbReference type="EMBL" id="MBB3969903.1"/>
    </source>
</evidence>
<evidence type="ECO:0000313" key="2">
    <source>
        <dbReference type="EMBL" id="TEW65277.1"/>
    </source>
</evidence>
<dbReference type="Proteomes" id="UP000297248">
    <property type="component" value="Unassembled WGS sequence"/>
</dbReference>
<dbReference type="RefSeq" id="WP_134337349.1">
    <property type="nucleotide sequence ID" value="NZ_BMCZ01000005.1"/>
</dbReference>
<dbReference type="EMBL" id="SNQG01000005">
    <property type="protein sequence ID" value="TEW65277.1"/>
    <property type="molecule type" value="Genomic_DNA"/>
</dbReference>
<accession>A0A4Y8A9Z3</accession>
<gene>
    <name evidence="2" type="ORF">E2R65_15305</name>
    <name evidence="1" type="ORF">GGR35_002516</name>
</gene>
<reference evidence="1 4" key="3">
    <citation type="submission" date="2020-08" db="EMBL/GenBank/DDBJ databases">
        <title>Genomic Encyclopedia of Type Strains, Phase IV (KMG-IV): sequencing the most valuable type-strain genomes for metagenomic binning, comparative biology and taxonomic classification.</title>
        <authorList>
            <person name="Goeker M."/>
        </authorList>
    </citation>
    <scope>NUCLEOTIDE SEQUENCE [LARGE SCALE GENOMIC DNA]</scope>
    <source>
        <strain evidence="1 4">DSM 100995</strain>
    </source>
</reference>
<sequence>MSNPSGNGGADFNQFKYSVPTGTLIKLEFIASLNKNFKKPGVAFLKYLYVVGTVTWHYINTHAIHKKSSDYKGCTLNITRLTNILGTKNGETCNIIDDLIQYEILQRVGGYIKNCKSFDYKLKDTTKDFESINLFPEFERISKKLIIKHNEFYRAVSEDLILYKSFLDKIKVYELDIYLDKHKEIESELYLMMGEFENSNELQFGTINHKINLVLKSLIDIQRGDSYIHRKNPKSRVHTPLTVLKREAKAVLRFEGKGFIELDIRNSQPLIASILIKNYWVQKNMDIPQDVKQYIKDCENGSFYDYFMALNNVSSDERTDFKKRFFAEVFFSKVTKRQTVLKKQFKNKYPNCDKAICDLKGGTGSERYNEFSILLQTKEAQIIFDNVNMGLIRQNIPAFNIFDSILCLAEDENRVRERLLDAFRSHNLCPTINTNDYTANMPIEAVMALIEDNKATMRKNCKVEVSQTK</sequence>
<organism evidence="2 3">
    <name type="scientific">Mucilaginibacter phyllosphaerae</name>
    <dbReference type="NCBI Taxonomy" id="1812349"/>
    <lineage>
        <taxon>Bacteria</taxon>
        <taxon>Pseudomonadati</taxon>
        <taxon>Bacteroidota</taxon>
        <taxon>Sphingobacteriia</taxon>
        <taxon>Sphingobacteriales</taxon>
        <taxon>Sphingobacteriaceae</taxon>
        <taxon>Mucilaginibacter</taxon>
    </lineage>
</organism>
<proteinExistence type="predicted"/>
<name>A0A4Y8A9Z3_9SPHI</name>
<dbReference type="AlphaFoldDB" id="A0A4Y8A9Z3"/>
<dbReference type="EMBL" id="JACIEG010000004">
    <property type="protein sequence ID" value="MBB3969903.1"/>
    <property type="molecule type" value="Genomic_DNA"/>
</dbReference>
<reference evidence="2" key="2">
    <citation type="submission" date="2019-03" db="EMBL/GenBank/DDBJ databases">
        <authorList>
            <person name="Yan Y.-Q."/>
            <person name="Du Z.-J."/>
        </authorList>
    </citation>
    <scope>NUCLEOTIDE SEQUENCE</scope>
    <source>
        <strain evidence="2">PP-F2FG21</strain>
    </source>
</reference>
<dbReference type="OrthoDB" id="847285at2"/>
<protein>
    <submittedName>
        <fullName evidence="2">Uncharacterized protein</fullName>
    </submittedName>
</protein>
<reference evidence="2 3" key="1">
    <citation type="journal article" date="2016" name="Int. J. Syst. Evol. Microbiol.">
        <title>Proposal of Mucilaginibacter phyllosphaerae sp. nov. isolated from the phyllosphere of Galium album.</title>
        <authorList>
            <person name="Aydogan E.L."/>
            <person name="Busse H.J."/>
            <person name="Moser G."/>
            <person name="Muller C."/>
            <person name="Kampfer P."/>
            <person name="Glaeser S.P."/>
        </authorList>
    </citation>
    <scope>NUCLEOTIDE SEQUENCE [LARGE SCALE GENOMIC DNA]</scope>
    <source>
        <strain evidence="2 3">PP-F2FG21</strain>
    </source>
</reference>
<evidence type="ECO:0000313" key="3">
    <source>
        <dbReference type="Proteomes" id="UP000297248"/>
    </source>
</evidence>
<evidence type="ECO:0000313" key="4">
    <source>
        <dbReference type="Proteomes" id="UP000583101"/>
    </source>
</evidence>
<keyword evidence="4" id="KW-1185">Reference proteome</keyword>
<comment type="caution">
    <text evidence="2">The sequence shown here is derived from an EMBL/GenBank/DDBJ whole genome shotgun (WGS) entry which is preliminary data.</text>
</comment>
<dbReference type="Proteomes" id="UP000583101">
    <property type="component" value="Unassembled WGS sequence"/>
</dbReference>